<evidence type="ECO:0000313" key="3">
    <source>
        <dbReference type="Proteomes" id="UP001194696"/>
    </source>
</evidence>
<feature type="domain" description="Arm-like repeat" evidence="1">
    <location>
        <begin position="3"/>
        <end position="368"/>
    </location>
</feature>
<dbReference type="SUPFAM" id="SSF48371">
    <property type="entry name" value="ARM repeat"/>
    <property type="match status" value="1"/>
</dbReference>
<organism evidence="2 3">
    <name type="scientific">Linnemannia gamsii</name>
    <dbReference type="NCBI Taxonomy" id="64522"/>
    <lineage>
        <taxon>Eukaryota</taxon>
        <taxon>Fungi</taxon>
        <taxon>Fungi incertae sedis</taxon>
        <taxon>Mucoromycota</taxon>
        <taxon>Mortierellomycotina</taxon>
        <taxon>Mortierellomycetes</taxon>
        <taxon>Mortierellales</taxon>
        <taxon>Mortierellaceae</taxon>
        <taxon>Linnemannia</taxon>
    </lineage>
</organism>
<dbReference type="InterPro" id="IPR016024">
    <property type="entry name" value="ARM-type_fold"/>
</dbReference>
<dbReference type="Gene3D" id="2.160.20.80">
    <property type="entry name" value="E3 ubiquitin-protein ligase SopA"/>
    <property type="match status" value="1"/>
</dbReference>
<keyword evidence="3" id="KW-1185">Reference proteome</keyword>
<evidence type="ECO:0000259" key="1">
    <source>
        <dbReference type="Pfam" id="PF23948"/>
    </source>
</evidence>
<dbReference type="InterPro" id="IPR056251">
    <property type="entry name" value="Arm_rpt_dom"/>
</dbReference>
<proteinExistence type="predicted"/>
<protein>
    <recommendedName>
        <fullName evidence="1">Arm-like repeat domain-containing protein</fullName>
    </recommendedName>
</protein>
<gene>
    <name evidence="2" type="ORF">BGZ96_008805</name>
</gene>
<evidence type="ECO:0000313" key="2">
    <source>
        <dbReference type="EMBL" id="KAG0287265.1"/>
    </source>
</evidence>
<name>A0ABQ7JYA2_9FUNG</name>
<reference evidence="2 3" key="1">
    <citation type="journal article" date="2020" name="Fungal Divers.">
        <title>Resolving the Mortierellaceae phylogeny through synthesis of multi-gene phylogenetics and phylogenomics.</title>
        <authorList>
            <person name="Vandepol N."/>
            <person name="Liber J."/>
            <person name="Desiro A."/>
            <person name="Na H."/>
            <person name="Kennedy M."/>
            <person name="Barry K."/>
            <person name="Grigoriev I.V."/>
            <person name="Miller A.N."/>
            <person name="O'Donnell K."/>
            <person name="Stajich J.E."/>
            <person name="Bonito G."/>
        </authorList>
    </citation>
    <scope>NUCLEOTIDE SEQUENCE [LARGE SCALE GENOMIC DNA]</scope>
    <source>
        <strain evidence="2 3">AD045</strain>
    </source>
</reference>
<comment type="caution">
    <text evidence="2">The sequence shown here is derived from an EMBL/GenBank/DDBJ whole genome shotgun (WGS) entry which is preliminary data.</text>
</comment>
<dbReference type="InterPro" id="IPR001646">
    <property type="entry name" value="5peptide_repeat"/>
</dbReference>
<sequence length="936" mass="104993">MEINRLRSLVTEMAEVFVADTMKDLIKITEVVALGPVLQKEPYRAVLTSIIAALEEAYILDVDLLQGLTQLLHSASPGYIGSDDLVKILRILRIRLEGTRQQSTENSYHLTLAVSRVLDVMADHKVQDLDRVLEHEPLSAVLSGLNGSSDPYQMFQACYAFQALQYVLDDETALQAVLRHSAGVADGLIKITAIFKLDLASILQGLDSLQESLGSAAGVGSTVYEGVSSLMESGQSVLGSLKEEFGSGQKQLWYAAVKAASAFTRAGLLNDLQRLIYEGPCRCDPLFQWGICQLLAEIAVDPVWTSSTRQQAVHLLGHLHQHDQDWGRDESVKAWMLIIITQLEPPTTDSAVNATARALLKVLEHEQTTLIQHVYLLTTSSLLAKVYLIPDVEYDLHKFRLLRLEESKLRVLHARDDDIFLLMDEVQDFLASDKQVMLILGDSGSGKSTFNTHLESELLCAYTRGGPIPLFINLPAIDQPDHDMIEKQLTTDNFSNDQIMELKQHRQFVLICDGYDESQQLYLGQDYRSRFMPQSSDHYTVSRPDLFQEAVIVPFFEEQIENYVEQYVPLEPRTWTTEDYMDKLTTIPNLLELVKNPFLLTLALAALPGVTEGEQDLSTIKITRVQLYDTFVDHWISVNKRRLENREIFDQLLDAGFVLMGTDYSTRLALAIFEKQNGNPVVQYVHLKDKNTWRAKYFGQNSEARLLRESSPLARTGRLFRFLHRSILEYFFSRSVFDPSSVADKENEIEPQSVSASSSSSSGSALPDADGLLFKRNLLTESSVIQFLSERVMQHAGFEKQLLAVVQQSKTDATAATAVANPITILLRAGVRFNSADLRGIQIPGADLSNGQFDCAQFQGADLRNVNLTWSWLRRVNLSGAQMEGVRFGEFPQVETYSSVHACAFSPDEKMIVLGEYDMLTTLIFGMLQPESDCLY</sequence>
<dbReference type="EMBL" id="JAAAIM010000505">
    <property type="protein sequence ID" value="KAG0287265.1"/>
    <property type="molecule type" value="Genomic_DNA"/>
</dbReference>
<dbReference type="InterPro" id="IPR027417">
    <property type="entry name" value="P-loop_NTPase"/>
</dbReference>
<dbReference type="Proteomes" id="UP001194696">
    <property type="component" value="Unassembled WGS sequence"/>
</dbReference>
<dbReference type="Pfam" id="PF00805">
    <property type="entry name" value="Pentapeptide"/>
    <property type="match status" value="1"/>
</dbReference>
<accession>A0ABQ7JYA2</accession>
<dbReference type="Pfam" id="PF23948">
    <property type="entry name" value="ARM_5"/>
    <property type="match status" value="1"/>
</dbReference>
<dbReference type="SUPFAM" id="SSF141571">
    <property type="entry name" value="Pentapeptide repeat-like"/>
    <property type="match status" value="1"/>
</dbReference>
<dbReference type="Gene3D" id="3.40.50.300">
    <property type="entry name" value="P-loop containing nucleotide triphosphate hydrolases"/>
    <property type="match status" value="1"/>
</dbReference>